<evidence type="ECO:0000313" key="1">
    <source>
        <dbReference type="EMBL" id="KAK6786616.1"/>
    </source>
</evidence>
<proteinExistence type="predicted"/>
<dbReference type="Proteomes" id="UP001371456">
    <property type="component" value="Unassembled WGS sequence"/>
</dbReference>
<evidence type="ECO:0000313" key="2">
    <source>
        <dbReference type="Proteomes" id="UP001371456"/>
    </source>
</evidence>
<name>A0AAN8TJL5_SOLBU</name>
<dbReference type="EMBL" id="JBANQN010000006">
    <property type="protein sequence ID" value="KAK6786616.1"/>
    <property type="molecule type" value="Genomic_DNA"/>
</dbReference>
<gene>
    <name evidence="1" type="ORF">RDI58_015141</name>
</gene>
<comment type="caution">
    <text evidence="1">The sequence shown here is derived from an EMBL/GenBank/DDBJ whole genome shotgun (WGS) entry which is preliminary data.</text>
</comment>
<dbReference type="AlphaFoldDB" id="A0AAN8TJL5"/>
<reference evidence="1 2" key="1">
    <citation type="submission" date="2024-02" db="EMBL/GenBank/DDBJ databases">
        <title>de novo genome assembly of Solanum bulbocastanum strain 11H21.</title>
        <authorList>
            <person name="Hosaka A.J."/>
        </authorList>
    </citation>
    <scope>NUCLEOTIDE SEQUENCE [LARGE SCALE GENOMIC DNA]</scope>
    <source>
        <tissue evidence="1">Young leaves</tissue>
    </source>
</reference>
<protein>
    <submittedName>
        <fullName evidence="1">Uncharacterized protein</fullName>
    </submittedName>
</protein>
<accession>A0AAN8TJL5</accession>
<keyword evidence="2" id="KW-1185">Reference proteome</keyword>
<sequence length="51" mass="5583">MTPTLLPLRTPDEDDPLIVNPPITYTPMINPTSFIVWNIGRRGGGGGQSYL</sequence>
<organism evidence="1 2">
    <name type="scientific">Solanum bulbocastanum</name>
    <name type="common">Wild potato</name>
    <dbReference type="NCBI Taxonomy" id="147425"/>
    <lineage>
        <taxon>Eukaryota</taxon>
        <taxon>Viridiplantae</taxon>
        <taxon>Streptophyta</taxon>
        <taxon>Embryophyta</taxon>
        <taxon>Tracheophyta</taxon>
        <taxon>Spermatophyta</taxon>
        <taxon>Magnoliopsida</taxon>
        <taxon>eudicotyledons</taxon>
        <taxon>Gunneridae</taxon>
        <taxon>Pentapetalae</taxon>
        <taxon>asterids</taxon>
        <taxon>lamiids</taxon>
        <taxon>Solanales</taxon>
        <taxon>Solanaceae</taxon>
        <taxon>Solanoideae</taxon>
        <taxon>Solaneae</taxon>
        <taxon>Solanum</taxon>
    </lineage>
</organism>